<reference evidence="6" key="3">
    <citation type="submission" date="2015-04" db="UniProtKB">
        <authorList>
            <consortium name="EnsemblPlants"/>
        </authorList>
    </citation>
    <scope>IDENTIFICATION</scope>
</reference>
<evidence type="ECO:0000256" key="1">
    <source>
        <dbReference type="ARBA" id="ARBA00023125"/>
    </source>
</evidence>
<feature type="region of interest" description="Disordered" evidence="2">
    <location>
        <begin position="79"/>
        <end position="98"/>
    </location>
</feature>
<feature type="domain" description="Myb-like" evidence="4">
    <location>
        <begin position="550"/>
        <end position="605"/>
    </location>
</feature>
<accession>A0A0D9VMP5</accession>
<protein>
    <recommendedName>
        <fullName evidence="8">HTH myb-type domain-containing protein</fullName>
    </recommendedName>
</protein>
<reference evidence="7" key="2">
    <citation type="submission" date="2013-12" db="EMBL/GenBank/DDBJ databases">
        <authorList>
            <person name="Yu Y."/>
            <person name="Lee S."/>
            <person name="de Baynast K."/>
            <person name="Wissotski M."/>
            <person name="Liu L."/>
            <person name="Talag J."/>
            <person name="Goicoechea J."/>
            <person name="Angelova A."/>
            <person name="Jetty R."/>
            <person name="Kudrna D."/>
            <person name="Golser W."/>
            <person name="Rivera L."/>
            <person name="Zhang J."/>
            <person name="Wing R."/>
        </authorList>
    </citation>
    <scope>NUCLEOTIDE SEQUENCE</scope>
</reference>
<keyword evidence="7" id="KW-1185">Reference proteome</keyword>
<dbReference type="CDD" id="cd11660">
    <property type="entry name" value="SANT_TRF"/>
    <property type="match status" value="1"/>
</dbReference>
<dbReference type="PROSITE" id="PS50090">
    <property type="entry name" value="MYB_LIKE"/>
    <property type="match status" value="1"/>
</dbReference>
<feature type="region of interest" description="Disordered" evidence="2">
    <location>
        <begin position="273"/>
        <end position="301"/>
    </location>
</feature>
<dbReference type="CDD" id="cd17039">
    <property type="entry name" value="Ubl_ubiquitin_like"/>
    <property type="match status" value="1"/>
</dbReference>
<dbReference type="PROSITE" id="PS51294">
    <property type="entry name" value="HTH_MYB"/>
    <property type="match status" value="1"/>
</dbReference>
<dbReference type="Proteomes" id="UP000032180">
    <property type="component" value="Chromosome 2"/>
</dbReference>
<evidence type="ECO:0000259" key="5">
    <source>
        <dbReference type="PROSITE" id="PS51294"/>
    </source>
</evidence>
<dbReference type="Gene3D" id="1.10.246.220">
    <property type="match status" value="1"/>
</dbReference>
<evidence type="ECO:0000313" key="6">
    <source>
        <dbReference type="EnsemblPlants" id="LPERR02G30830.1"/>
    </source>
</evidence>
<feature type="compositionally biased region" description="Polar residues" evidence="2">
    <location>
        <begin position="284"/>
        <end position="296"/>
    </location>
</feature>
<dbReference type="EnsemblPlants" id="LPERR02G30830.1">
    <property type="protein sequence ID" value="LPERR02G30830.1"/>
    <property type="gene ID" value="LPERR02G30830"/>
</dbReference>
<evidence type="ECO:0008006" key="8">
    <source>
        <dbReference type="Google" id="ProtNLM"/>
    </source>
</evidence>
<evidence type="ECO:0000256" key="2">
    <source>
        <dbReference type="SAM" id="MobiDB-lite"/>
    </source>
</evidence>
<dbReference type="SMART" id="SM00717">
    <property type="entry name" value="SANT"/>
    <property type="match status" value="1"/>
</dbReference>
<evidence type="ECO:0000259" key="4">
    <source>
        <dbReference type="PROSITE" id="PS50090"/>
    </source>
</evidence>
<dbReference type="STRING" id="77586.A0A0D9VMP5"/>
<dbReference type="InterPro" id="IPR000626">
    <property type="entry name" value="Ubiquitin-like_dom"/>
</dbReference>
<dbReference type="InterPro" id="IPR031105">
    <property type="entry name" value="TRP_plant"/>
</dbReference>
<reference evidence="6 7" key="1">
    <citation type="submission" date="2012-08" db="EMBL/GenBank/DDBJ databases">
        <title>Oryza genome evolution.</title>
        <authorList>
            <person name="Wing R.A."/>
        </authorList>
    </citation>
    <scope>NUCLEOTIDE SEQUENCE</scope>
</reference>
<dbReference type="eggNOG" id="ENOG502QPSZ">
    <property type="taxonomic scope" value="Eukaryota"/>
</dbReference>
<dbReference type="InterPro" id="IPR017930">
    <property type="entry name" value="Myb_dom"/>
</dbReference>
<organism evidence="6 7">
    <name type="scientific">Leersia perrieri</name>
    <dbReference type="NCBI Taxonomy" id="77586"/>
    <lineage>
        <taxon>Eukaryota</taxon>
        <taxon>Viridiplantae</taxon>
        <taxon>Streptophyta</taxon>
        <taxon>Embryophyta</taxon>
        <taxon>Tracheophyta</taxon>
        <taxon>Spermatophyta</taxon>
        <taxon>Magnoliopsida</taxon>
        <taxon>Liliopsida</taxon>
        <taxon>Poales</taxon>
        <taxon>Poaceae</taxon>
        <taxon>BOP clade</taxon>
        <taxon>Oryzoideae</taxon>
        <taxon>Oryzeae</taxon>
        <taxon>Oryzinae</taxon>
        <taxon>Leersia</taxon>
    </lineage>
</organism>
<sequence>MFYLLPLAVTDHISFTQGQDMVLQKRLDYGSHGHQVPVKPLKPTLAPVKRSTRIRKKQMYALDLLATAAENLLEDQDKLSSEPNINGTPEGHATSMKSVKTEQIDEAFPLRSVAMEKDVCKGCTVVGCAGICGFPRQANVCLAENSSTQNLADSVLESLTAKPDVLAKDSLVSSRKSCRLGFGLGTIPEYGSDGACQPLSTRSAEVKQVHRARLTAIRSQEDSDAAALCALVETMDLDTKPLAEASSASNSGMHMCGHDKGHSSHPSCLAKVQHAADRDDDENSSGCVHPSTSGNNRGFIPHYTGDRRIRRLFASRLRKAARNKICGEMSCKGSKLNFCAKKLSTTRRRVQQPILKRKRLAQLYSEKPSDEVKLTIKSFSIPELLIEIPENATVGSLKKTVSDAITTMIEGGIRVGILLQGKSIQNDNKTLRQAGICRGKKLDDIGFTLEREAGQDSRPGGRVQEEMDFADASVMDKFAMVKCEEPDDNQQLMQDSPGCSLSDPGSVDYHAEWIKQETSANSQAIVPFEDPNVQALACVPLSRSKRPDFGQRRIRRPFTVPEVEVLVEAVEHLGTGRWRDVKFRAFGNSSHRTYVDLKDKWKTLVHTASIAPQQRRGEPVPQELLDRVLAAQAYWSQQQAKLQGDPPVPEICPT</sequence>
<dbReference type="InterPro" id="IPR029071">
    <property type="entry name" value="Ubiquitin-like_domsf"/>
</dbReference>
<name>A0A0D9VMP5_9ORYZ</name>
<evidence type="ECO:0000259" key="3">
    <source>
        <dbReference type="PROSITE" id="PS50053"/>
    </source>
</evidence>
<dbReference type="Pfam" id="PF23603">
    <property type="entry name" value="Ubiquitin_TPR1"/>
    <property type="match status" value="1"/>
</dbReference>
<dbReference type="InterPro" id="IPR001005">
    <property type="entry name" value="SANT/Myb"/>
</dbReference>
<dbReference type="GO" id="GO:0032204">
    <property type="term" value="P:regulation of telomere maintenance"/>
    <property type="evidence" value="ECO:0007669"/>
    <property type="project" value="EnsemblPlants"/>
</dbReference>
<dbReference type="SUPFAM" id="SSF54236">
    <property type="entry name" value="Ubiquitin-like"/>
    <property type="match status" value="1"/>
</dbReference>
<dbReference type="GO" id="GO:0042162">
    <property type="term" value="F:telomeric DNA binding"/>
    <property type="evidence" value="ECO:0007669"/>
    <property type="project" value="EnsemblPlants"/>
</dbReference>
<feature type="domain" description="Ubiquitin-like" evidence="3">
    <location>
        <begin position="372"/>
        <end position="436"/>
    </location>
</feature>
<dbReference type="InterPro" id="IPR057625">
    <property type="entry name" value="TPR1-6-like_ubiquitin"/>
</dbReference>
<dbReference type="AlphaFoldDB" id="A0A0D9VMP5"/>
<dbReference type="Gramene" id="LPERR02G30830.1">
    <property type="protein sequence ID" value="LPERR02G30830.1"/>
    <property type="gene ID" value="LPERR02G30830"/>
</dbReference>
<dbReference type="SUPFAM" id="SSF46689">
    <property type="entry name" value="Homeodomain-like"/>
    <property type="match status" value="1"/>
</dbReference>
<dbReference type="PANTHER" id="PTHR21717:SF72">
    <property type="entry name" value="TELOMERE-BINDING PROTEIN 1"/>
    <property type="match status" value="1"/>
</dbReference>
<feature type="domain" description="HTH myb-type" evidence="5">
    <location>
        <begin position="550"/>
        <end position="609"/>
    </location>
</feature>
<dbReference type="GO" id="GO:0042803">
    <property type="term" value="F:protein homodimerization activity"/>
    <property type="evidence" value="ECO:0007669"/>
    <property type="project" value="EnsemblPlants"/>
</dbReference>
<dbReference type="InterPro" id="IPR009057">
    <property type="entry name" value="Homeodomain-like_sf"/>
</dbReference>
<proteinExistence type="predicted"/>
<dbReference type="PROSITE" id="PS50053">
    <property type="entry name" value="UBIQUITIN_2"/>
    <property type="match status" value="1"/>
</dbReference>
<evidence type="ECO:0000313" key="7">
    <source>
        <dbReference type="Proteomes" id="UP000032180"/>
    </source>
</evidence>
<keyword evidence="1" id="KW-0238">DNA-binding</keyword>
<dbReference type="PANTHER" id="PTHR21717">
    <property type="entry name" value="TELOMERIC REPEAT BINDING PROTEIN"/>
    <property type="match status" value="1"/>
</dbReference>